<keyword evidence="2" id="KW-1185">Reference proteome</keyword>
<evidence type="ECO:0000313" key="1">
    <source>
        <dbReference type="EMBL" id="RUT02637.1"/>
    </source>
</evidence>
<organism evidence="1 2">
    <name type="scientific">Chroococcidiopsis cubana SAG 39.79</name>
    <dbReference type="NCBI Taxonomy" id="388085"/>
    <lineage>
        <taxon>Bacteria</taxon>
        <taxon>Bacillati</taxon>
        <taxon>Cyanobacteriota</taxon>
        <taxon>Cyanophyceae</taxon>
        <taxon>Chroococcidiopsidales</taxon>
        <taxon>Chroococcidiopsidaceae</taxon>
        <taxon>Chroococcidiopsis</taxon>
    </lineage>
</organism>
<dbReference type="EMBL" id="RSCK01000108">
    <property type="protein sequence ID" value="RUT02637.1"/>
    <property type="molecule type" value="Genomic_DNA"/>
</dbReference>
<accession>A0AB37UAZ0</accession>
<name>A0AB37UAZ0_9CYAN</name>
<dbReference type="RefSeq" id="WP_127024905.1">
    <property type="nucleotide sequence ID" value="NZ_RSCK01000108.1"/>
</dbReference>
<proteinExistence type="predicted"/>
<dbReference type="Proteomes" id="UP000282574">
    <property type="component" value="Unassembled WGS sequence"/>
</dbReference>
<evidence type="ECO:0000313" key="2">
    <source>
        <dbReference type="Proteomes" id="UP000282574"/>
    </source>
</evidence>
<dbReference type="AlphaFoldDB" id="A0AB37UAZ0"/>
<reference evidence="1 2" key="1">
    <citation type="journal article" date="2019" name="Genome Biol. Evol.">
        <title>Day and night: Metabolic profiles and evolutionary relationships of six axenic non-marine cyanobacteria.</title>
        <authorList>
            <person name="Will S.E."/>
            <person name="Henke P."/>
            <person name="Boedeker C."/>
            <person name="Huang S."/>
            <person name="Brinkmann H."/>
            <person name="Rohde M."/>
            <person name="Jarek M."/>
            <person name="Friedl T."/>
            <person name="Seufert S."/>
            <person name="Schumacher M."/>
            <person name="Overmann J."/>
            <person name="Neumann-Schaal M."/>
            <person name="Petersen J."/>
        </authorList>
    </citation>
    <scope>NUCLEOTIDE SEQUENCE [LARGE SCALE GENOMIC DNA]</scope>
    <source>
        <strain evidence="1 2">SAG 39.79</strain>
    </source>
</reference>
<protein>
    <submittedName>
        <fullName evidence="1">Uncharacterized protein</fullName>
    </submittedName>
</protein>
<comment type="caution">
    <text evidence="1">The sequence shown here is derived from an EMBL/GenBank/DDBJ whole genome shotgun (WGS) entry which is preliminary data.</text>
</comment>
<gene>
    <name evidence="1" type="ORF">DSM107010_62590</name>
</gene>
<sequence>MSDKLLEFRGAGEEIKQIAFAPNGGWVILRERNDFWYSNIPNDLINTLWKYHRSGREIRQISFAENSGWVVLGSL</sequence>